<keyword evidence="3" id="KW-1185">Reference proteome</keyword>
<feature type="compositionally biased region" description="Pro residues" evidence="1">
    <location>
        <begin position="70"/>
        <end position="99"/>
    </location>
</feature>
<dbReference type="AlphaFoldDB" id="A0AAW0RAP9"/>
<dbReference type="EMBL" id="JAQQWP010000001">
    <property type="protein sequence ID" value="KAK8131908.1"/>
    <property type="molecule type" value="Genomic_DNA"/>
</dbReference>
<organism evidence="2 3">
    <name type="scientific">Apiospora kogelbergensis</name>
    <dbReference type="NCBI Taxonomy" id="1337665"/>
    <lineage>
        <taxon>Eukaryota</taxon>
        <taxon>Fungi</taxon>
        <taxon>Dikarya</taxon>
        <taxon>Ascomycota</taxon>
        <taxon>Pezizomycotina</taxon>
        <taxon>Sordariomycetes</taxon>
        <taxon>Xylariomycetidae</taxon>
        <taxon>Amphisphaeriales</taxon>
        <taxon>Apiosporaceae</taxon>
        <taxon>Apiospora</taxon>
    </lineage>
</organism>
<dbReference type="Proteomes" id="UP001392437">
    <property type="component" value="Unassembled WGS sequence"/>
</dbReference>
<comment type="caution">
    <text evidence="2">The sequence shown here is derived from an EMBL/GenBank/DDBJ whole genome shotgun (WGS) entry which is preliminary data.</text>
</comment>
<name>A0AAW0RAP9_9PEZI</name>
<evidence type="ECO:0000313" key="3">
    <source>
        <dbReference type="Proteomes" id="UP001392437"/>
    </source>
</evidence>
<protein>
    <submittedName>
        <fullName evidence="2">Uncharacterized protein</fullName>
    </submittedName>
</protein>
<proteinExistence type="predicted"/>
<sequence length="208" mass="21937">MFLLAFSQKPSQVDYTSYNALASGTKYHRSKACENAKFSTENTVTPTINAQKATNARFAPGGKLPYIQFPHPPRPPTPGPQPRPGPLGPRPPEPTPPPSPRRRDAGSVTARLAAISVLDIRKLLIAALSPDHSETSEGDCSGQGSIPGRLFRFLYLAAFQALASAAGSGLPTPRFRCLSSVPHSPLGIVGTAPTPLVAPAAKHTVLVC</sequence>
<evidence type="ECO:0000313" key="2">
    <source>
        <dbReference type="EMBL" id="KAK8131908.1"/>
    </source>
</evidence>
<evidence type="ECO:0000256" key="1">
    <source>
        <dbReference type="SAM" id="MobiDB-lite"/>
    </source>
</evidence>
<feature type="region of interest" description="Disordered" evidence="1">
    <location>
        <begin position="61"/>
        <end position="107"/>
    </location>
</feature>
<reference evidence="2 3" key="1">
    <citation type="submission" date="2023-01" db="EMBL/GenBank/DDBJ databases">
        <title>Analysis of 21 Apiospora genomes using comparative genomics revels a genus with tremendous synthesis potential of carbohydrate active enzymes and secondary metabolites.</title>
        <authorList>
            <person name="Sorensen T."/>
        </authorList>
    </citation>
    <scope>NUCLEOTIDE SEQUENCE [LARGE SCALE GENOMIC DNA]</scope>
    <source>
        <strain evidence="2 3">CBS 117206</strain>
    </source>
</reference>
<accession>A0AAW0RAP9</accession>
<gene>
    <name evidence="2" type="ORF">PG999_000081</name>
</gene>